<dbReference type="GO" id="GO:0005886">
    <property type="term" value="C:plasma membrane"/>
    <property type="evidence" value="ECO:0007669"/>
    <property type="project" value="UniProtKB-SubCell"/>
</dbReference>
<keyword evidence="3 6" id="KW-0812">Transmembrane</keyword>
<dbReference type="PROSITE" id="PS00217">
    <property type="entry name" value="SUGAR_TRANSPORT_2"/>
    <property type="match status" value="1"/>
</dbReference>
<dbReference type="InterPro" id="IPR005829">
    <property type="entry name" value="Sugar_transporter_CS"/>
</dbReference>
<dbReference type="EMBL" id="CP113797">
    <property type="protein sequence ID" value="WAL61037.1"/>
    <property type="molecule type" value="Genomic_DNA"/>
</dbReference>
<feature type="transmembrane region" description="Helical" evidence="6">
    <location>
        <begin position="132"/>
        <end position="150"/>
    </location>
</feature>
<evidence type="ECO:0000256" key="2">
    <source>
        <dbReference type="ARBA" id="ARBA00022448"/>
    </source>
</evidence>
<keyword evidence="4 6" id="KW-1133">Transmembrane helix</keyword>
<dbReference type="PROSITE" id="PS50850">
    <property type="entry name" value="MFS"/>
    <property type="match status" value="1"/>
</dbReference>
<name>A0A9E9CAI8_9CYAN</name>
<accession>A0A9E9CAI8</accession>
<keyword evidence="5 6" id="KW-0472">Membrane</keyword>
<keyword evidence="2" id="KW-0813">Transport</keyword>
<feature type="transmembrane region" description="Helical" evidence="6">
    <location>
        <begin position="356"/>
        <end position="375"/>
    </location>
</feature>
<feature type="transmembrane region" description="Helical" evidence="6">
    <location>
        <begin position="235"/>
        <end position="254"/>
    </location>
</feature>
<dbReference type="PANTHER" id="PTHR23511:SF34">
    <property type="entry name" value="SYNAPTIC VESICLE GLYCOPROTEIN 2"/>
    <property type="match status" value="1"/>
</dbReference>
<evidence type="ECO:0000259" key="7">
    <source>
        <dbReference type="PROSITE" id="PS50850"/>
    </source>
</evidence>
<dbReference type="Pfam" id="PF00083">
    <property type="entry name" value="Sugar_tr"/>
    <property type="match status" value="1"/>
</dbReference>
<dbReference type="InterPro" id="IPR036259">
    <property type="entry name" value="MFS_trans_sf"/>
</dbReference>
<gene>
    <name evidence="8" type="ORF">OXH18_03275</name>
</gene>
<dbReference type="GO" id="GO:0022857">
    <property type="term" value="F:transmembrane transporter activity"/>
    <property type="evidence" value="ECO:0007669"/>
    <property type="project" value="InterPro"/>
</dbReference>
<keyword evidence="9" id="KW-1185">Reference proteome</keyword>
<sequence>MDWEIGQTAKPQMHLSVFLPHLLIHPSTFILSLHPSRMTPTESVQLRSFEQQLNRADLTRVMWLLWGLSAGLIALDGFDFFIIGVALPFIQRDFGLNATEIGAVAGAAVAGALVGSLTLGPVTDRIGRQIMLLVDIAIFVVATTGTALAWNAASLILFRFLVGVGIGADYPISVAYITENVPARLRGRMVIGAFTFQAVGALLGAVTGLTLIYLFQQYDSTTDELAIHYAWRAMLGVGLLLAIGVGALRLSFLLESPRYYIARGEYDEASKAAAILLEEPIIITPDTDPPDREPQLPYHALFSSTYRRATALASLPWFLQDIATYGIGIFTPVILTALAFAHEADFMAQTIASAQGAAVVDLFLIGGFLIAVWLVDRVGRIRLQIIGFVGMAIGLLILAVSDRLASETISTTALVLIGFLVFNLTMNAGPNSTTFLLSGEVFPTSIRASGAGFAAAVAKAGAVIGTMLLPPLQKSLGISTLLVLLALLCGLAAILTHLFRIETVGRSLESVEPKPQN</sequence>
<feature type="transmembrane region" description="Helical" evidence="6">
    <location>
        <begin position="381"/>
        <end position="401"/>
    </location>
</feature>
<feature type="transmembrane region" description="Helical" evidence="6">
    <location>
        <begin position="156"/>
        <end position="177"/>
    </location>
</feature>
<feature type="transmembrane region" description="Helical" evidence="6">
    <location>
        <begin position="446"/>
        <end position="469"/>
    </location>
</feature>
<dbReference type="PANTHER" id="PTHR23511">
    <property type="entry name" value="SYNAPTIC VESICLE GLYCOPROTEIN 2"/>
    <property type="match status" value="1"/>
</dbReference>
<feature type="domain" description="Major facilitator superfamily (MFS) profile" evidence="7">
    <location>
        <begin position="65"/>
        <end position="504"/>
    </location>
</feature>
<dbReference type="Proteomes" id="UP001163152">
    <property type="component" value="Chromosome"/>
</dbReference>
<dbReference type="AlphaFoldDB" id="A0A9E9CAI8"/>
<protein>
    <submittedName>
        <fullName evidence="8">MFS transporter</fullName>
    </submittedName>
</protein>
<evidence type="ECO:0000256" key="4">
    <source>
        <dbReference type="ARBA" id="ARBA00022989"/>
    </source>
</evidence>
<feature type="transmembrane region" description="Helical" evidence="6">
    <location>
        <begin position="481"/>
        <end position="499"/>
    </location>
</feature>
<feature type="transmembrane region" description="Helical" evidence="6">
    <location>
        <begin position="101"/>
        <end position="120"/>
    </location>
</feature>
<evidence type="ECO:0000313" key="9">
    <source>
        <dbReference type="Proteomes" id="UP001163152"/>
    </source>
</evidence>
<reference evidence="8" key="1">
    <citation type="submission" date="2022-12" db="EMBL/GenBank/DDBJ databases">
        <title>Polyphasic identification of a Novel Hot-Spring Cyanobacterium Ocullathermofonsia sinensis gen nov. sp. nov. and Genomic Insights on its Adaptations to the Thermal Habitat.</title>
        <authorList>
            <person name="Daroch M."/>
            <person name="Tang J."/>
            <person name="Jiang Y."/>
        </authorList>
    </citation>
    <scope>NUCLEOTIDE SEQUENCE</scope>
    <source>
        <strain evidence="8">PKUAC-SCTA174</strain>
    </source>
</reference>
<evidence type="ECO:0000256" key="3">
    <source>
        <dbReference type="ARBA" id="ARBA00022692"/>
    </source>
</evidence>
<proteinExistence type="predicted"/>
<dbReference type="Gene3D" id="1.20.1250.20">
    <property type="entry name" value="MFS general substrate transporter like domains"/>
    <property type="match status" value="1"/>
</dbReference>
<comment type="subcellular location">
    <subcellularLocation>
        <location evidence="1">Cell membrane</location>
        <topology evidence="1">Multi-pass membrane protein</topology>
    </subcellularLocation>
</comment>
<evidence type="ECO:0000256" key="5">
    <source>
        <dbReference type="ARBA" id="ARBA00023136"/>
    </source>
</evidence>
<feature type="transmembrane region" description="Helical" evidence="6">
    <location>
        <begin position="63"/>
        <end position="89"/>
    </location>
</feature>
<feature type="transmembrane region" description="Helical" evidence="6">
    <location>
        <begin position="189"/>
        <end position="215"/>
    </location>
</feature>
<dbReference type="InterPro" id="IPR005828">
    <property type="entry name" value="MFS_sugar_transport-like"/>
</dbReference>
<dbReference type="SUPFAM" id="SSF103473">
    <property type="entry name" value="MFS general substrate transporter"/>
    <property type="match status" value="1"/>
</dbReference>
<dbReference type="InterPro" id="IPR020846">
    <property type="entry name" value="MFS_dom"/>
</dbReference>
<organism evidence="8 9">
    <name type="scientific">Thermocoleostomius sinensis A174</name>
    <dbReference type="NCBI Taxonomy" id="2016057"/>
    <lineage>
        <taxon>Bacteria</taxon>
        <taxon>Bacillati</taxon>
        <taxon>Cyanobacteriota</taxon>
        <taxon>Cyanophyceae</taxon>
        <taxon>Oculatellales</taxon>
        <taxon>Oculatellaceae</taxon>
        <taxon>Thermocoleostomius</taxon>
    </lineage>
</organism>
<feature type="transmembrane region" description="Helical" evidence="6">
    <location>
        <begin position="408"/>
        <end position="426"/>
    </location>
</feature>
<dbReference type="KEGG" id="tsin:OXH18_03275"/>
<evidence type="ECO:0000256" key="1">
    <source>
        <dbReference type="ARBA" id="ARBA00004651"/>
    </source>
</evidence>
<evidence type="ECO:0000313" key="8">
    <source>
        <dbReference type="EMBL" id="WAL61037.1"/>
    </source>
</evidence>
<evidence type="ECO:0000256" key="6">
    <source>
        <dbReference type="SAM" id="Phobius"/>
    </source>
</evidence>